<gene>
    <name evidence="2" type="ORF">SAMN05660236_4477</name>
</gene>
<protein>
    <submittedName>
        <fullName evidence="2">Uncharacterized protein</fullName>
    </submittedName>
</protein>
<proteinExistence type="predicted"/>
<evidence type="ECO:0000313" key="3">
    <source>
        <dbReference type="Proteomes" id="UP000190961"/>
    </source>
</evidence>
<keyword evidence="1" id="KW-0472">Membrane</keyword>
<dbReference type="Proteomes" id="UP000190961">
    <property type="component" value="Unassembled WGS sequence"/>
</dbReference>
<keyword evidence="3" id="KW-1185">Reference proteome</keyword>
<sequence>MIFCVVEKHRMHAKERPGRISDVVYSYPFYSSQQLIDNLFVSKPFTLGYTFVVLHMLLPFVFVMSAAWVRLYSGYIAFSIRQNNSSL</sequence>
<name>A0A1T5M5P8_9BACT</name>
<keyword evidence="1" id="KW-1133">Transmembrane helix</keyword>
<evidence type="ECO:0000256" key="1">
    <source>
        <dbReference type="SAM" id="Phobius"/>
    </source>
</evidence>
<keyword evidence="1" id="KW-0812">Transmembrane</keyword>
<evidence type="ECO:0000313" key="2">
    <source>
        <dbReference type="EMBL" id="SKC83540.1"/>
    </source>
</evidence>
<reference evidence="2 3" key="1">
    <citation type="submission" date="2017-02" db="EMBL/GenBank/DDBJ databases">
        <authorList>
            <person name="Peterson S.W."/>
        </authorList>
    </citation>
    <scope>NUCLEOTIDE SEQUENCE [LARGE SCALE GENOMIC DNA]</scope>
    <source>
        <strain evidence="2 3">DSM 25262</strain>
    </source>
</reference>
<feature type="transmembrane region" description="Helical" evidence="1">
    <location>
        <begin position="47"/>
        <end position="71"/>
    </location>
</feature>
<dbReference type="AlphaFoldDB" id="A0A1T5M5P8"/>
<accession>A0A1T5M5P8</accession>
<organism evidence="2 3">
    <name type="scientific">Ohtaekwangia koreensis</name>
    <dbReference type="NCBI Taxonomy" id="688867"/>
    <lineage>
        <taxon>Bacteria</taxon>
        <taxon>Pseudomonadati</taxon>
        <taxon>Bacteroidota</taxon>
        <taxon>Cytophagia</taxon>
        <taxon>Cytophagales</taxon>
        <taxon>Fulvivirgaceae</taxon>
        <taxon>Ohtaekwangia</taxon>
    </lineage>
</organism>
<dbReference type="EMBL" id="FUZU01000003">
    <property type="protein sequence ID" value="SKC83540.1"/>
    <property type="molecule type" value="Genomic_DNA"/>
</dbReference>